<accession>A0A1R0KVA0</accession>
<evidence type="ECO:0000313" key="10">
    <source>
        <dbReference type="EMBL" id="OLZ52568.1"/>
    </source>
</evidence>
<reference evidence="10 11" key="1">
    <citation type="submission" date="2016-01" db="EMBL/GenBank/DDBJ databases">
        <title>Amycolatopsis coloradensis genome sequencing and assembly.</title>
        <authorList>
            <person name="Mayilraj S."/>
        </authorList>
    </citation>
    <scope>NUCLEOTIDE SEQUENCE [LARGE SCALE GENOMIC DNA]</scope>
    <source>
        <strain evidence="10 11">DSM 44225</strain>
    </source>
</reference>
<feature type="region of interest" description="Disordered" evidence="8">
    <location>
        <begin position="309"/>
        <end position="328"/>
    </location>
</feature>
<evidence type="ECO:0000256" key="5">
    <source>
        <dbReference type="ARBA" id="ARBA00022833"/>
    </source>
</evidence>
<evidence type="ECO:0000256" key="6">
    <source>
        <dbReference type="ARBA" id="ARBA00023049"/>
    </source>
</evidence>
<feature type="active site" description="Proton donor/acceptor" evidence="7">
    <location>
        <position position="399"/>
    </location>
</feature>
<feature type="region of interest" description="Disordered" evidence="8">
    <location>
        <begin position="75"/>
        <end position="95"/>
    </location>
</feature>
<feature type="domain" description="Peptidase M14" evidence="9">
    <location>
        <begin position="97"/>
        <end position="438"/>
    </location>
</feature>
<evidence type="ECO:0000256" key="4">
    <source>
        <dbReference type="ARBA" id="ARBA00022801"/>
    </source>
</evidence>
<dbReference type="STRING" id="76021.BS329_14810"/>
<dbReference type="Proteomes" id="UP000187486">
    <property type="component" value="Unassembled WGS sequence"/>
</dbReference>
<dbReference type="GO" id="GO:0004181">
    <property type="term" value="F:metallocarboxypeptidase activity"/>
    <property type="evidence" value="ECO:0007669"/>
    <property type="project" value="InterPro"/>
</dbReference>
<keyword evidence="3" id="KW-0645">Protease</keyword>
<dbReference type="GO" id="GO:0005615">
    <property type="term" value="C:extracellular space"/>
    <property type="evidence" value="ECO:0007669"/>
    <property type="project" value="TreeGrafter"/>
</dbReference>
<gene>
    <name evidence="10" type="ORF">BS329_14810</name>
</gene>
<dbReference type="PANTHER" id="PTHR11705:SF143">
    <property type="entry name" value="SLL0236 PROTEIN"/>
    <property type="match status" value="1"/>
</dbReference>
<evidence type="ECO:0000313" key="11">
    <source>
        <dbReference type="Proteomes" id="UP000187486"/>
    </source>
</evidence>
<dbReference type="SUPFAM" id="SSF53187">
    <property type="entry name" value="Zn-dependent exopeptidases"/>
    <property type="match status" value="1"/>
</dbReference>
<dbReference type="PANTHER" id="PTHR11705">
    <property type="entry name" value="PROTEASE FAMILY M14 CARBOXYPEPTIDASE A,B"/>
    <property type="match status" value="1"/>
</dbReference>
<dbReference type="GO" id="GO:0006508">
    <property type="term" value="P:proteolysis"/>
    <property type="evidence" value="ECO:0007669"/>
    <property type="project" value="UniProtKB-KW"/>
</dbReference>
<evidence type="ECO:0000256" key="7">
    <source>
        <dbReference type="PROSITE-ProRule" id="PRU01379"/>
    </source>
</evidence>
<comment type="similarity">
    <text evidence="2 7">Belongs to the peptidase M14 family.</text>
</comment>
<comment type="cofactor">
    <cofactor evidence="1">
        <name>Zn(2+)</name>
        <dbReference type="ChEBI" id="CHEBI:29105"/>
    </cofactor>
</comment>
<sequence length="556" mass="61080">MPDTEAARHFVTVSVDDRDALRLLAQRGLDLFPSTARETADGAAIDGYLRDAEIAAIADSGHDVLVHPDVEAAPLETAPDPGTRTLSAGPETAVPPGYRDSIQFEGLIRDMAQSLPDTLSRIQLPERSVQGKPMSALRMRGGDRAERPGVILMAGAHARELMNPEVLYNWIFRMAYALSSQTSVYYPGSDYGYSIVKLLVDSLDIFVVPMVNPDGRDIVMSAEHLRMWRGNSRGVDLNRNYDFLFDSGLGTSTDPASEVYRGPHAFSEPETRDIRWLLDTFPHITAVLDLHSYSELILHPWGDDDNQTTDPAQNFRVPNPDRGVPNDGRYREYIPQGDLDWFLRVGNRMRDVIPKAHGRTYTLQQSFGLYPTTATVDDYTFSRHFVNPALRKVRTFCIETGKPPVGGDYLGAFQPPYSEVYNVIEEIGPAIMELLLEIVCPTGPDSLLLSEAAEVLARHMGSSRELYDGLVAHGPGILRALGDAPRARAKATIALKRLTEAARLNHDPVLESDVVEKLAEAATAIGEAVPEAQALVKEFVARAERAAGQPLSAALA</sequence>
<dbReference type="InterPro" id="IPR000834">
    <property type="entry name" value="Peptidase_M14"/>
</dbReference>
<keyword evidence="6" id="KW-0482">Metalloprotease</keyword>
<name>A0A1R0KVA0_9PSEU</name>
<evidence type="ECO:0000256" key="3">
    <source>
        <dbReference type="ARBA" id="ARBA00022670"/>
    </source>
</evidence>
<keyword evidence="5" id="KW-0862">Zinc</keyword>
<dbReference type="EMBL" id="MQUQ01000006">
    <property type="protein sequence ID" value="OLZ52568.1"/>
    <property type="molecule type" value="Genomic_DNA"/>
</dbReference>
<proteinExistence type="inferred from homology"/>
<evidence type="ECO:0000256" key="1">
    <source>
        <dbReference type="ARBA" id="ARBA00001947"/>
    </source>
</evidence>
<dbReference type="PROSITE" id="PS52035">
    <property type="entry name" value="PEPTIDASE_M14"/>
    <property type="match status" value="1"/>
</dbReference>
<protein>
    <submittedName>
        <fullName evidence="10">Peptidase M14</fullName>
    </submittedName>
</protein>
<dbReference type="GO" id="GO:0008270">
    <property type="term" value="F:zinc ion binding"/>
    <property type="evidence" value="ECO:0007669"/>
    <property type="project" value="InterPro"/>
</dbReference>
<evidence type="ECO:0000256" key="8">
    <source>
        <dbReference type="SAM" id="MobiDB-lite"/>
    </source>
</evidence>
<keyword evidence="11" id="KW-1185">Reference proteome</keyword>
<dbReference type="RefSeq" id="WP_076160867.1">
    <property type="nucleotide sequence ID" value="NZ_JBEZVB010000206.1"/>
</dbReference>
<keyword evidence="4" id="KW-0378">Hydrolase</keyword>
<organism evidence="10 11">
    <name type="scientific">Amycolatopsis coloradensis</name>
    <dbReference type="NCBI Taxonomy" id="76021"/>
    <lineage>
        <taxon>Bacteria</taxon>
        <taxon>Bacillati</taxon>
        <taxon>Actinomycetota</taxon>
        <taxon>Actinomycetes</taxon>
        <taxon>Pseudonocardiales</taxon>
        <taxon>Pseudonocardiaceae</taxon>
        <taxon>Amycolatopsis</taxon>
    </lineage>
</organism>
<comment type="caution">
    <text evidence="10">The sequence shown here is derived from an EMBL/GenBank/DDBJ whole genome shotgun (WGS) entry which is preliminary data.</text>
</comment>
<dbReference type="AlphaFoldDB" id="A0A1R0KVA0"/>
<dbReference type="Gene3D" id="3.40.630.10">
    <property type="entry name" value="Zn peptidases"/>
    <property type="match status" value="1"/>
</dbReference>
<dbReference type="Pfam" id="PF00246">
    <property type="entry name" value="Peptidase_M14"/>
    <property type="match status" value="1"/>
</dbReference>
<evidence type="ECO:0000259" key="9">
    <source>
        <dbReference type="PROSITE" id="PS52035"/>
    </source>
</evidence>
<dbReference type="SMART" id="SM00631">
    <property type="entry name" value="Zn_pept"/>
    <property type="match status" value="1"/>
</dbReference>
<dbReference type="PRINTS" id="PR00765">
    <property type="entry name" value="CRBOXYPTASEA"/>
</dbReference>
<evidence type="ECO:0000256" key="2">
    <source>
        <dbReference type="ARBA" id="ARBA00005988"/>
    </source>
</evidence>
<dbReference type="OrthoDB" id="5240362at2"/>